<evidence type="ECO:0000256" key="1">
    <source>
        <dbReference type="ARBA" id="ARBA00022741"/>
    </source>
</evidence>
<dbReference type="Proteomes" id="UP000692954">
    <property type="component" value="Unassembled WGS sequence"/>
</dbReference>
<evidence type="ECO:0000313" key="3">
    <source>
        <dbReference type="Proteomes" id="UP000692954"/>
    </source>
</evidence>
<dbReference type="AlphaFoldDB" id="A0A8S1NLW1"/>
<keyword evidence="3" id="KW-1185">Reference proteome</keyword>
<dbReference type="InterPro" id="IPR001806">
    <property type="entry name" value="Small_GTPase"/>
</dbReference>
<protein>
    <recommendedName>
        <fullName evidence="4">Rab-family small GTPase</fullName>
    </recommendedName>
</protein>
<organism evidence="2 3">
    <name type="scientific">Paramecium sonneborni</name>
    <dbReference type="NCBI Taxonomy" id="65129"/>
    <lineage>
        <taxon>Eukaryota</taxon>
        <taxon>Sar</taxon>
        <taxon>Alveolata</taxon>
        <taxon>Ciliophora</taxon>
        <taxon>Intramacronucleata</taxon>
        <taxon>Oligohymenophorea</taxon>
        <taxon>Peniculida</taxon>
        <taxon>Parameciidae</taxon>
        <taxon>Paramecium</taxon>
    </lineage>
</organism>
<dbReference type="PROSITE" id="PS51419">
    <property type="entry name" value="RAB"/>
    <property type="match status" value="1"/>
</dbReference>
<proteinExistence type="predicted"/>
<dbReference type="SMART" id="SM00174">
    <property type="entry name" value="RHO"/>
    <property type="match status" value="1"/>
</dbReference>
<evidence type="ECO:0008006" key="4">
    <source>
        <dbReference type="Google" id="ProtNLM"/>
    </source>
</evidence>
<evidence type="ECO:0000313" key="2">
    <source>
        <dbReference type="EMBL" id="CAD8093598.1"/>
    </source>
</evidence>
<dbReference type="EMBL" id="CAJJDN010000061">
    <property type="protein sequence ID" value="CAD8093598.1"/>
    <property type="molecule type" value="Genomic_DNA"/>
</dbReference>
<name>A0A8S1NLW1_9CILI</name>
<dbReference type="Pfam" id="PF00071">
    <property type="entry name" value="Ras"/>
    <property type="match status" value="1"/>
</dbReference>
<dbReference type="GO" id="GO:0003924">
    <property type="term" value="F:GTPase activity"/>
    <property type="evidence" value="ECO:0007669"/>
    <property type="project" value="InterPro"/>
</dbReference>
<sequence length="197" mass="22913">MIVSDAIPVKIVVVGDSKVGKTSLILSYIKQKVGRQSESKLKFDYQIIEHENYYVAVWESIGQKYQQDVPKLIIKDADGIILCFDVNKQFNFKSIQSQMEILVEQCPFQCQFLLVGTKKDLPYKNSEIELQDYYNKLQSKFESLRDVYFTSISQEESIMKVFQLIIKLSAEAKQNRASSINFQVNKQKQKEYVIIQK</sequence>
<keyword evidence="1" id="KW-0547">Nucleotide-binding</keyword>
<dbReference type="InterPro" id="IPR005225">
    <property type="entry name" value="Small_GTP-bd"/>
</dbReference>
<dbReference type="SMART" id="SM00175">
    <property type="entry name" value="RAB"/>
    <property type="match status" value="1"/>
</dbReference>
<comment type="caution">
    <text evidence="2">The sequence shown here is derived from an EMBL/GenBank/DDBJ whole genome shotgun (WGS) entry which is preliminary data.</text>
</comment>
<gene>
    <name evidence="2" type="ORF">PSON_ATCC_30995.1.T0610050</name>
</gene>
<accession>A0A8S1NLW1</accession>
<dbReference type="PANTHER" id="PTHR47978">
    <property type="match status" value="1"/>
</dbReference>
<dbReference type="GO" id="GO:0005525">
    <property type="term" value="F:GTP binding"/>
    <property type="evidence" value="ECO:0007669"/>
    <property type="project" value="InterPro"/>
</dbReference>
<dbReference type="OrthoDB" id="304929at2759"/>
<dbReference type="NCBIfam" id="TIGR00231">
    <property type="entry name" value="small_GTP"/>
    <property type="match status" value="1"/>
</dbReference>
<reference evidence="2" key="1">
    <citation type="submission" date="2021-01" db="EMBL/GenBank/DDBJ databases">
        <authorList>
            <consortium name="Genoscope - CEA"/>
            <person name="William W."/>
        </authorList>
    </citation>
    <scope>NUCLEOTIDE SEQUENCE</scope>
</reference>